<proteinExistence type="predicted"/>
<evidence type="ECO:0000313" key="16">
    <source>
        <dbReference type="Proteomes" id="UP000007110"/>
    </source>
</evidence>
<feature type="chain" id="PRO_5029817948" description="Ig-like domain-containing protein" evidence="13">
    <location>
        <begin position="22"/>
        <end position="631"/>
    </location>
</feature>
<comment type="subcellular location">
    <subcellularLocation>
        <location evidence="1">Cell membrane</location>
        <topology evidence="1">Single-pass type I membrane protein</topology>
    </subcellularLocation>
</comment>
<dbReference type="OMA" id="CEILITM"/>
<dbReference type="EnsemblMetazoa" id="XM_030996615">
    <property type="protein sequence ID" value="XP_030852475"/>
    <property type="gene ID" value="LOC100893178"/>
</dbReference>
<evidence type="ECO:0000256" key="2">
    <source>
        <dbReference type="ARBA" id="ARBA00022475"/>
    </source>
</evidence>
<evidence type="ECO:0000256" key="12">
    <source>
        <dbReference type="SAM" id="Phobius"/>
    </source>
</evidence>
<sequence>MDYRSILIIVSVLASVSSSFGSQVITTSFGKTATLQCQIENLDSDLQSLYWRRDGTTIYSRTSNGENSNGKYLVVDTASLVIPNVTESDAGNYSCKVVFQQSFATDESDVMQLYVIGVSVSHCKDTGQEVDGCSCSINGSNITSLQCSASGFPHPVITWEEVQEDIVIYHSSSVDLSRFSENITLTCKARDTNLKGAVENKAVCVYYTREATSTGRPPVETTTASVNDRARFAAIIVLSIILILVLIAVCLVAAYRRKKRKGFCLAPNLTWKSTVMNSCGYNAGKVVVSKDSWKNSTGSSVGGLDTSRPVIESTDGGIDDNDVSPKPCNQDIVLGDEQQFPLIGVGQVLLDDLRSAPEEIKESIKAAVVALVDKRVEPYKNHQSPVDPNVTIQSSFIDMNGTFQKSMTTEGLSDPDAPFVYMVLQDLNGILDERDRDECEILITMPAFQEVTDESQIPAYQGNRVIQSSLLMQSNMTSSMTSSMVAGNPLSTVLRKELVKKPSERAAIRNAISQIILDFLKAGHSGPKVNNNLNCSTAMLLGTNVSSYAHDVVDDEVSRLVAFWTSKTVKLDNRVNNRIKKYLFPLKPRNINKSSDSVLQTRQEEDEIPDTPPTAKLLEEKCGDSGYSNNY</sequence>
<dbReference type="OrthoDB" id="10012075at2759"/>
<dbReference type="FunCoup" id="A0A7M7T447">
    <property type="interactions" value="2"/>
</dbReference>
<dbReference type="AlphaFoldDB" id="A0A7M7T447"/>
<keyword evidence="8" id="KW-0675">Receptor</keyword>
<dbReference type="InterPro" id="IPR036179">
    <property type="entry name" value="Ig-like_dom_sf"/>
</dbReference>
<keyword evidence="10" id="KW-0393">Immunoglobulin domain</keyword>
<feature type="region of interest" description="Disordered" evidence="11">
    <location>
        <begin position="594"/>
        <end position="631"/>
    </location>
</feature>
<dbReference type="SMART" id="SM00409">
    <property type="entry name" value="IG"/>
    <property type="match status" value="1"/>
</dbReference>
<dbReference type="PROSITE" id="PS50835">
    <property type="entry name" value="IG_LIKE"/>
    <property type="match status" value="2"/>
</dbReference>
<evidence type="ECO:0000313" key="15">
    <source>
        <dbReference type="EnsemblMetazoa" id="XP_030852475"/>
    </source>
</evidence>
<dbReference type="Gene3D" id="2.60.40.10">
    <property type="entry name" value="Immunoglobulins"/>
    <property type="match status" value="1"/>
</dbReference>
<dbReference type="Proteomes" id="UP000007110">
    <property type="component" value="Unassembled WGS sequence"/>
</dbReference>
<organism evidence="15 16">
    <name type="scientific">Strongylocentrotus purpuratus</name>
    <name type="common">Purple sea urchin</name>
    <dbReference type="NCBI Taxonomy" id="7668"/>
    <lineage>
        <taxon>Eukaryota</taxon>
        <taxon>Metazoa</taxon>
        <taxon>Echinodermata</taxon>
        <taxon>Eleutherozoa</taxon>
        <taxon>Echinozoa</taxon>
        <taxon>Echinoidea</taxon>
        <taxon>Euechinoidea</taxon>
        <taxon>Echinacea</taxon>
        <taxon>Camarodonta</taxon>
        <taxon>Echinidea</taxon>
        <taxon>Strongylocentrotidae</taxon>
        <taxon>Strongylocentrotus</taxon>
    </lineage>
</organism>
<dbReference type="InterPro" id="IPR013151">
    <property type="entry name" value="Immunoglobulin_dom"/>
</dbReference>
<keyword evidence="4 13" id="KW-0732">Signal</keyword>
<dbReference type="InParanoid" id="A0A7M7T447"/>
<feature type="signal peptide" evidence="13">
    <location>
        <begin position="1"/>
        <end position="21"/>
    </location>
</feature>
<evidence type="ECO:0000256" key="9">
    <source>
        <dbReference type="ARBA" id="ARBA00023180"/>
    </source>
</evidence>
<evidence type="ECO:0000256" key="7">
    <source>
        <dbReference type="ARBA" id="ARBA00023157"/>
    </source>
</evidence>
<keyword evidence="6 12" id="KW-0472">Membrane</keyword>
<evidence type="ECO:0000256" key="11">
    <source>
        <dbReference type="SAM" id="MobiDB-lite"/>
    </source>
</evidence>
<evidence type="ECO:0000256" key="10">
    <source>
        <dbReference type="ARBA" id="ARBA00023319"/>
    </source>
</evidence>
<evidence type="ECO:0000256" key="8">
    <source>
        <dbReference type="ARBA" id="ARBA00023170"/>
    </source>
</evidence>
<evidence type="ECO:0000256" key="6">
    <source>
        <dbReference type="ARBA" id="ARBA00023136"/>
    </source>
</evidence>
<evidence type="ECO:0000256" key="5">
    <source>
        <dbReference type="ARBA" id="ARBA00022989"/>
    </source>
</evidence>
<feature type="domain" description="Ig-like" evidence="14">
    <location>
        <begin position="30"/>
        <end position="111"/>
    </location>
</feature>
<evidence type="ECO:0000256" key="3">
    <source>
        <dbReference type="ARBA" id="ARBA00022692"/>
    </source>
</evidence>
<evidence type="ECO:0000256" key="13">
    <source>
        <dbReference type="SAM" id="SignalP"/>
    </source>
</evidence>
<keyword evidence="16" id="KW-1185">Reference proteome</keyword>
<keyword evidence="9" id="KW-0325">Glycoprotein</keyword>
<keyword evidence="2" id="KW-1003">Cell membrane</keyword>
<dbReference type="PANTHER" id="PTHR25466">
    <property type="entry name" value="T-LYMPHOCYTE ACTIVATION ANTIGEN"/>
    <property type="match status" value="1"/>
</dbReference>
<dbReference type="InterPro" id="IPR013783">
    <property type="entry name" value="Ig-like_fold"/>
</dbReference>
<dbReference type="GO" id="GO:0005886">
    <property type="term" value="C:plasma membrane"/>
    <property type="evidence" value="ECO:0007669"/>
    <property type="project" value="UniProtKB-SubCell"/>
</dbReference>
<protein>
    <recommendedName>
        <fullName evidence="14">Ig-like domain-containing protein</fullName>
    </recommendedName>
</protein>
<dbReference type="InterPro" id="IPR003599">
    <property type="entry name" value="Ig_sub"/>
</dbReference>
<dbReference type="PANTHER" id="PTHR25466:SF14">
    <property type="entry name" value="BUTYROPHILIN SUBFAMILY 2 MEMBER A2-LIKE-RELATED"/>
    <property type="match status" value="1"/>
</dbReference>
<dbReference type="GeneID" id="100893178"/>
<feature type="domain" description="Ig-like" evidence="14">
    <location>
        <begin position="139"/>
        <end position="204"/>
    </location>
</feature>
<feature type="transmembrane region" description="Helical" evidence="12">
    <location>
        <begin position="232"/>
        <end position="255"/>
    </location>
</feature>
<reference evidence="15" key="2">
    <citation type="submission" date="2021-01" db="UniProtKB">
        <authorList>
            <consortium name="EnsemblMetazoa"/>
        </authorList>
    </citation>
    <scope>IDENTIFICATION</scope>
</reference>
<evidence type="ECO:0000259" key="14">
    <source>
        <dbReference type="PROSITE" id="PS50835"/>
    </source>
</evidence>
<dbReference type="InterPro" id="IPR007110">
    <property type="entry name" value="Ig-like_dom"/>
</dbReference>
<keyword evidence="5 12" id="KW-1133">Transmembrane helix</keyword>
<name>A0A7M7T447_STRPU</name>
<dbReference type="SUPFAM" id="SSF48726">
    <property type="entry name" value="Immunoglobulin"/>
    <property type="match status" value="1"/>
</dbReference>
<reference evidence="16" key="1">
    <citation type="submission" date="2015-02" db="EMBL/GenBank/DDBJ databases">
        <title>Genome sequencing for Strongylocentrotus purpuratus.</title>
        <authorList>
            <person name="Murali S."/>
            <person name="Liu Y."/>
            <person name="Vee V."/>
            <person name="English A."/>
            <person name="Wang M."/>
            <person name="Skinner E."/>
            <person name="Han Y."/>
            <person name="Muzny D.M."/>
            <person name="Worley K.C."/>
            <person name="Gibbs R.A."/>
        </authorList>
    </citation>
    <scope>NUCLEOTIDE SEQUENCE</scope>
</reference>
<accession>A0A7M7T447</accession>
<evidence type="ECO:0000256" key="1">
    <source>
        <dbReference type="ARBA" id="ARBA00004251"/>
    </source>
</evidence>
<dbReference type="Pfam" id="PF00047">
    <property type="entry name" value="ig"/>
    <property type="match status" value="1"/>
</dbReference>
<keyword evidence="3 12" id="KW-0812">Transmembrane</keyword>
<evidence type="ECO:0000256" key="4">
    <source>
        <dbReference type="ARBA" id="ARBA00022729"/>
    </source>
</evidence>
<dbReference type="InterPro" id="IPR051713">
    <property type="entry name" value="T-cell_Activation_Regulation"/>
</dbReference>
<keyword evidence="7" id="KW-1015">Disulfide bond</keyword>
<dbReference type="RefSeq" id="XP_030852475.1">
    <property type="nucleotide sequence ID" value="XM_030996615.1"/>
</dbReference>
<dbReference type="KEGG" id="spu:100893178"/>